<protein>
    <submittedName>
        <fullName evidence="1">Uncharacterized protein</fullName>
    </submittedName>
</protein>
<reference evidence="1 2" key="1">
    <citation type="journal article" date="2019" name="Int. J. Syst. Evol. Microbiol.">
        <title>The Global Catalogue of Microorganisms (GCM) 10K type strain sequencing project: providing services to taxonomists for standard genome sequencing and annotation.</title>
        <authorList>
            <consortium name="The Broad Institute Genomics Platform"/>
            <consortium name="The Broad Institute Genome Sequencing Center for Infectious Disease"/>
            <person name="Wu L."/>
            <person name="Ma J."/>
        </authorList>
    </citation>
    <scope>NUCLEOTIDE SEQUENCE [LARGE SCALE GENOMIC DNA]</scope>
    <source>
        <strain evidence="1 2">JCM 14919</strain>
    </source>
</reference>
<evidence type="ECO:0000313" key="2">
    <source>
        <dbReference type="Proteomes" id="UP001501084"/>
    </source>
</evidence>
<sequence length="93" mass="10419">MKFDVDEIKRAANRLTHAFAEVRNSGYVSCSDCGSGVVADTLQLFVDEFSQSVQAEKERARSTAESMHECADDVNQVETAHVQEIRRYLAMMS</sequence>
<name>A0ABN3B490_9MICO</name>
<proteinExistence type="predicted"/>
<accession>A0ABN3B490</accession>
<gene>
    <name evidence="1" type="ORF">GCM10009786_08220</name>
</gene>
<organism evidence="1 2">
    <name type="scientific">Leucobacter alluvii</name>
    <dbReference type="NCBI Taxonomy" id="340321"/>
    <lineage>
        <taxon>Bacteria</taxon>
        <taxon>Bacillati</taxon>
        <taxon>Actinomycetota</taxon>
        <taxon>Actinomycetes</taxon>
        <taxon>Micrococcales</taxon>
        <taxon>Microbacteriaceae</taxon>
        <taxon>Leucobacter</taxon>
    </lineage>
</organism>
<dbReference type="RefSeq" id="WP_346057486.1">
    <property type="nucleotide sequence ID" value="NZ_BAAAOP010000004.1"/>
</dbReference>
<comment type="caution">
    <text evidence="1">The sequence shown here is derived from an EMBL/GenBank/DDBJ whole genome shotgun (WGS) entry which is preliminary data.</text>
</comment>
<dbReference type="EMBL" id="BAAAOP010000004">
    <property type="protein sequence ID" value="GAA2186648.1"/>
    <property type="molecule type" value="Genomic_DNA"/>
</dbReference>
<keyword evidence="2" id="KW-1185">Reference proteome</keyword>
<dbReference type="Proteomes" id="UP001501084">
    <property type="component" value="Unassembled WGS sequence"/>
</dbReference>
<evidence type="ECO:0000313" key="1">
    <source>
        <dbReference type="EMBL" id="GAA2186648.1"/>
    </source>
</evidence>